<dbReference type="InterPro" id="IPR036396">
    <property type="entry name" value="Cyt_P450_sf"/>
</dbReference>
<dbReference type="CDD" id="cd20654">
    <property type="entry name" value="CYP82"/>
    <property type="match status" value="1"/>
</dbReference>
<keyword evidence="4 8" id="KW-0560">Oxidoreductase</keyword>
<dbReference type="KEGG" id="rarg:115740307"/>
<keyword evidence="5 7" id="KW-0408">Iron</keyword>
<evidence type="ECO:0000313" key="10">
    <source>
        <dbReference type="Proteomes" id="UP000827889"/>
    </source>
</evidence>
<feature type="transmembrane region" description="Helical" evidence="9">
    <location>
        <begin position="226"/>
        <end position="245"/>
    </location>
</feature>
<dbReference type="Gene3D" id="1.10.630.10">
    <property type="entry name" value="Cytochrome P450"/>
    <property type="match status" value="1"/>
</dbReference>
<feature type="binding site" description="axial binding residue" evidence="7">
    <location>
        <position position="462"/>
    </location>
    <ligand>
        <name>heme</name>
        <dbReference type="ChEBI" id="CHEBI:30413"/>
    </ligand>
    <ligandPart>
        <name>Fe</name>
        <dbReference type="ChEBI" id="CHEBI:18248"/>
    </ligandPart>
</feature>
<evidence type="ECO:0000256" key="8">
    <source>
        <dbReference type="RuleBase" id="RU000461"/>
    </source>
</evidence>
<dbReference type="OrthoDB" id="2789670at2759"/>
<evidence type="ECO:0000256" key="3">
    <source>
        <dbReference type="ARBA" id="ARBA00022723"/>
    </source>
</evidence>
<evidence type="ECO:0000256" key="2">
    <source>
        <dbReference type="ARBA" id="ARBA00022617"/>
    </source>
</evidence>
<evidence type="ECO:0000313" key="11">
    <source>
        <dbReference type="RefSeq" id="XP_030529645.1"/>
    </source>
</evidence>
<accession>A0A8B8P472</accession>
<protein>
    <submittedName>
        <fullName evidence="11">Cytochrome P450 CYP82D47-like</fullName>
    </submittedName>
</protein>
<keyword evidence="9" id="KW-0812">Transmembrane</keyword>
<dbReference type="PANTHER" id="PTHR47947">
    <property type="entry name" value="CYTOCHROME P450 82C3-RELATED"/>
    <property type="match status" value="1"/>
</dbReference>
<evidence type="ECO:0000256" key="7">
    <source>
        <dbReference type="PIRSR" id="PIRSR602401-1"/>
    </source>
</evidence>
<keyword evidence="3 7" id="KW-0479">Metal-binding</keyword>
<dbReference type="Proteomes" id="UP000827889">
    <property type="component" value="Chromosome 1"/>
</dbReference>
<dbReference type="GO" id="GO:0005506">
    <property type="term" value="F:iron ion binding"/>
    <property type="evidence" value="ECO:0007669"/>
    <property type="project" value="InterPro"/>
</dbReference>
<sequence length="525" mass="58925">MPILIELLITLISTVALLVPIYLFRRHKSKDGCNVPKAEGCWPILGHIPLFSSKDLLIHKKLGSMADKYGPIFALRLGSHRAIVVSSWEVAKEIFTVHDKAFSDRPVITATKLLGYDGAMLGFAPYGEYWREIRKIGTIDLLSKHRLDSLKDIRALEVEMAIKDLFKSWIEKGRPRSGVLVEMKSWLGDLMLNILSKLVGGKRYSGSNADCDEMEAERCKTLMRTFFELLGVLVVSDAFPALGWLDIGGYKRLMKETAKELDILAQGWLEDHRRKRLSRPAGDREQNFMDLMLKDIEGANLSGFDADTVIKATCLNMIVAGSDTLMVASTWVLSLLVNNRGVLKKAQQELEVHVGKSRPVEESDVKNLTYLQAIVKETMRLYPPGPVNALRTTMEECTFSGGFRVPAGTRLMLNIWKMQRDGRVWSNPDKFEPERFLTTHQNVDVRGRNLELIPFGAGRRSCAGMSLALHTVHLTVASLLQSFDIGAVSDEAMDMTESPGLSNMKATLLEVTLIPRLDPKFYERD</sequence>
<comment type="cofactor">
    <cofactor evidence="7">
        <name>heme</name>
        <dbReference type="ChEBI" id="CHEBI:30413"/>
    </cofactor>
</comment>
<dbReference type="RefSeq" id="XP_030529645.1">
    <property type="nucleotide sequence ID" value="XM_030673785.2"/>
</dbReference>
<keyword evidence="2 7" id="KW-0349">Heme</keyword>
<dbReference type="GO" id="GO:0020037">
    <property type="term" value="F:heme binding"/>
    <property type="evidence" value="ECO:0007669"/>
    <property type="project" value="InterPro"/>
</dbReference>
<dbReference type="AlphaFoldDB" id="A0A8B8P472"/>
<dbReference type="PROSITE" id="PS00086">
    <property type="entry name" value="CYTOCHROME_P450"/>
    <property type="match status" value="1"/>
</dbReference>
<dbReference type="InterPro" id="IPR002401">
    <property type="entry name" value="Cyt_P450_E_grp-I"/>
</dbReference>
<dbReference type="Pfam" id="PF00067">
    <property type="entry name" value="p450"/>
    <property type="match status" value="1"/>
</dbReference>
<dbReference type="InterPro" id="IPR050651">
    <property type="entry name" value="Plant_Cytochrome_P450_Monoox"/>
</dbReference>
<keyword evidence="9" id="KW-0472">Membrane</keyword>
<dbReference type="InterPro" id="IPR001128">
    <property type="entry name" value="Cyt_P450"/>
</dbReference>
<dbReference type="GO" id="GO:0016709">
    <property type="term" value="F:oxidoreductase activity, acting on paired donors, with incorporation or reduction of molecular oxygen, NAD(P)H as one donor, and incorporation of one atom of oxygen"/>
    <property type="evidence" value="ECO:0007669"/>
    <property type="project" value="UniProtKB-ARBA"/>
</dbReference>
<evidence type="ECO:0000256" key="6">
    <source>
        <dbReference type="ARBA" id="ARBA00023033"/>
    </source>
</evidence>
<keyword evidence="10" id="KW-1185">Reference proteome</keyword>
<reference evidence="10" key="1">
    <citation type="submission" date="2025-05" db="UniProtKB">
        <authorList>
            <consortium name="RefSeq"/>
        </authorList>
    </citation>
    <scope>NUCLEOTIDE SEQUENCE [LARGE SCALE GENOMIC DNA]</scope>
</reference>
<reference evidence="11" key="2">
    <citation type="submission" date="2025-08" db="UniProtKB">
        <authorList>
            <consortium name="RefSeq"/>
        </authorList>
    </citation>
    <scope>IDENTIFICATION</scope>
    <source>
        <tissue evidence="11">Leaf</tissue>
    </source>
</reference>
<dbReference type="SUPFAM" id="SSF48264">
    <property type="entry name" value="Cytochrome P450"/>
    <property type="match status" value="1"/>
</dbReference>
<organism evidence="10 11">
    <name type="scientific">Rhodamnia argentea</name>
    <dbReference type="NCBI Taxonomy" id="178133"/>
    <lineage>
        <taxon>Eukaryota</taxon>
        <taxon>Viridiplantae</taxon>
        <taxon>Streptophyta</taxon>
        <taxon>Embryophyta</taxon>
        <taxon>Tracheophyta</taxon>
        <taxon>Spermatophyta</taxon>
        <taxon>Magnoliopsida</taxon>
        <taxon>eudicotyledons</taxon>
        <taxon>Gunneridae</taxon>
        <taxon>Pentapetalae</taxon>
        <taxon>rosids</taxon>
        <taxon>malvids</taxon>
        <taxon>Myrtales</taxon>
        <taxon>Myrtaceae</taxon>
        <taxon>Myrtoideae</taxon>
        <taxon>Myrteae</taxon>
        <taxon>Australasian group</taxon>
        <taxon>Rhodamnia</taxon>
    </lineage>
</organism>
<feature type="transmembrane region" description="Helical" evidence="9">
    <location>
        <begin position="6"/>
        <end position="24"/>
    </location>
</feature>
<evidence type="ECO:0000256" key="1">
    <source>
        <dbReference type="ARBA" id="ARBA00010617"/>
    </source>
</evidence>
<proteinExistence type="inferred from homology"/>
<evidence type="ECO:0000256" key="9">
    <source>
        <dbReference type="SAM" id="Phobius"/>
    </source>
</evidence>
<keyword evidence="9" id="KW-1133">Transmembrane helix</keyword>
<evidence type="ECO:0000256" key="4">
    <source>
        <dbReference type="ARBA" id="ARBA00023002"/>
    </source>
</evidence>
<keyword evidence="6 8" id="KW-0503">Monooxygenase</keyword>
<comment type="similarity">
    <text evidence="1 8">Belongs to the cytochrome P450 family.</text>
</comment>
<name>A0A8B8P472_9MYRT</name>
<dbReference type="PRINTS" id="PR00463">
    <property type="entry name" value="EP450I"/>
</dbReference>
<dbReference type="GeneID" id="115740307"/>
<gene>
    <name evidence="11" type="primary">LOC115740307</name>
</gene>
<evidence type="ECO:0000256" key="5">
    <source>
        <dbReference type="ARBA" id="ARBA00023004"/>
    </source>
</evidence>
<dbReference type="FunFam" id="1.10.630.10:FF:000026">
    <property type="entry name" value="Cytochrome P450 82C4"/>
    <property type="match status" value="1"/>
</dbReference>
<dbReference type="InterPro" id="IPR017972">
    <property type="entry name" value="Cyt_P450_CS"/>
</dbReference>
<dbReference type="PANTHER" id="PTHR47947:SF29">
    <property type="entry name" value="CYTOCHROME P450 CYP82D47-LIKE"/>
    <property type="match status" value="1"/>
</dbReference>
<dbReference type="PRINTS" id="PR00385">
    <property type="entry name" value="P450"/>
</dbReference>